<reference evidence="1" key="2">
    <citation type="submission" date="2020-05" db="EMBL/GenBank/DDBJ databases">
        <authorList>
            <person name="Kim H.-S."/>
            <person name="Proctor R.H."/>
            <person name="Brown D.W."/>
        </authorList>
    </citation>
    <scope>NUCLEOTIDE SEQUENCE</scope>
    <source>
        <strain evidence="1">NRRL 22465</strain>
    </source>
</reference>
<keyword evidence="2" id="KW-1185">Reference proteome</keyword>
<accession>A0A8H4UJB9</accession>
<comment type="caution">
    <text evidence="1">The sequence shown here is derived from an EMBL/GenBank/DDBJ whole genome shotgun (WGS) entry which is preliminary data.</text>
</comment>
<protein>
    <submittedName>
        <fullName evidence="1">Uncharacterized protein</fullName>
    </submittedName>
</protein>
<dbReference type="AlphaFoldDB" id="A0A8H4UJB9"/>
<dbReference type="Proteomes" id="UP000635477">
    <property type="component" value="Unassembled WGS sequence"/>
</dbReference>
<organism evidence="1 2">
    <name type="scientific">Fusarium zealandicum</name>
    <dbReference type="NCBI Taxonomy" id="1053134"/>
    <lineage>
        <taxon>Eukaryota</taxon>
        <taxon>Fungi</taxon>
        <taxon>Dikarya</taxon>
        <taxon>Ascomycota</taxon>
        <taxon>Pezizomycotina</taxon>
        <taxon>Sordariomycetes</taxon>
        <taxon>Hypocreomycetidae</taxon>
        <taxon>Hypocreales</taxon>
        <taxon>Nectriaceae</taxon>
        <taxon>Fusarium</taxon>
        <taxon>Fusarium staphyleae species complex</taxon>
    </lineage>
</organism>
<proteinExistence type="predicted"/>
<dbReference type="EMBL" id="JABEYC010000430">
    <property type="protein sequence ID" value="KAF4977590.1"/>
    <property type="molecule type" value="Genomic_DNA"/>
</dbReference>
<evidence type="ECO:0000313" key="1">
    <source>
        <dbReference type="EMBL" id="KAF4977590.1"/>
    </source>
</evidence>
<gene>
    <name evidence="1" type="ORF">FZEAL_5904</name>
</gene>
<reference evidence="1" key="1">
    <citation type="journal article" date="2020" name="BMC Genomics">
        <title>Correction to: Identification and distribution of gene clusters required for synthesis of sphingolipid metabolism inhibitors in diverse species of the filamentous fungus Fusarium.</title>
        <authorList>
            <person name="Kim H.S."/>
            <person name="Lohmar J.M."/>
            <person name="Busman M."/>
            <person name="Brown D.W."/>
            <person name="Naumann T.A."/>
            <person name="Divon H.H."/>
            <person name="Lysoe E."/>
            <person name="Uhlig S."/>
            <person name="Proctor R.H."/>
        </authorList>
    </citation>
    <scope>NUCLEOTIDE SEQUENCE</scope>
    <source>
        <strain evidence="1">NRRL 22465</strain>
    </source>
</reference>
<evidence type="ECO:0000313" key="2">
    <source>
        <dbReference type="Proteomes" id="UP000635477"/>
    </source>
</evidence>
<sequence length="134" mass="14168">MWPEETASHQVLLGGGGSLNLMRIATLCKLASSRGAWQEELAGLVTPKLVMPIFPTHDPDIGRAVHALSTPATMHSWPHSQAPSANGPVAVGVGYIVLRASGEPTTCRTKITCLPAKRGRDRAFVTGLELSASM</sequence>
<name>A0A8H4UJB9_9HYPO</name>